<feature type="compositionally biased region" description="Polar residues" evidence="2">
    <location>
        <begin position="2172"/>
        <end position="2201"/>
    </location>
</feature>
<feature type="region of interest" description="Disordered" evidence="2">
    <location>
        <begin position="1"/>
        <end position="230"/>
    </location>
</feature>
<feature type="compositionally biased region" description="Low complexity" evidence="2">
    <location>
        <begin position="134"/>
        <end position="145"/>
    </location>
</feature>
<feature type="compositionally biased region" description="Low complexity" evidence="2">
    <location>
        <begin position="193"/>
        <end position="230"/>
    </location>
</feature>
<feature type="compositionally biased region" description="Basic and acidic residues" evidence="2">
    <location>
        <begin position="626"/>
        <end position="645"/>
    </location>
</feature>
<feature type="region of interest" description="Disordered" evidence="2">
    <location>
        <begin position="566"/>
        <end position="590"/>
    </location>
</feature>
<gene>
    <name evidence="3" type="ORF">SEMRO_830_G208270.1</name>
</gene>
<feature type="compositionally biased region" description="Basic and acidic residues" evidence="2">
    <location>
        <begin position="890"/>
        <end position="900"/>
    </location>
</feature>
<keyword evidence="1" id="KW-0175">Coiled coil</keyword>
<feature type="compositionally biased region" description="Low complexity" evidence="2">
    <location>
        <begin position="155"/>
        <end position="180"/>
    </location>
</feature>
<sequence>MMNPQQSPTRRGRSAYPSQRQSPSRALSPTPRSNVNTHLPVQPNLSPRQFRPVLPRPAQAPPQQHQRSPQPHRQTQQRQPQPQIQAPPPHPLQQQQFGPILQSLAGVNPSSASSTNSRNSNYDPSRELMRAMEQQNQLQQQQFHQSWPAPPPQPLQHQPQPARQQHQPQPLARQPAAGRPPQQPQVHTWRRNQPGQSQPPSQVQRGHYQQQHQQQHDPGSTPSSLQGSSQSFQLLPIQEQPSKDESEANQHKYMDLKKEHAKLKKELKDTQSQLHKSLSDLQFNQTELKTTQSRLHSSVGDLSALQHELESLTQAEDEQQLGHAMEFIQELKSARDEAVSHRQVMNDRMRQLRVDNTTLKDQYRALQDDYRTAQHEIRKLQLQIDKPAVDQTKAMEKLRDKNMELEVENRAMAHSLKRVNDQVAALETKCTKLEDRNRNVEAQLAATKRRASVSGGDVAQLAALLQTENQQLRSAKEALEKQMQQQPKSSTKTTSAQQQPDSETKLAKLQSVLDATKKQLQHAQQKWADADIHHQHQIQTLTRDKNQQLQDLTLKLDAAVREAQDRAQRDFMASQSPQSMLQEQLRQADPRVRELQRELEEERQQRASQQQTEIVKAVRANSDQLEAEHARKLQDQADRQQAESAKELATAQARYEVQLAALDAKQGGLEEIYQKEMSELEAKHENLLLEKGGQLAEEHSKVKRLEQQLGDQEGEFDRLKKRVEDLGTEKNRLKAELASSQHLAATTDHQLQEALETLGELETKLQVVGLFKKAREDASGNDKSQTSRGLASPSSVADDPAEPLPDIDAIMLKQLAKAKTANAKTHGELQTVIEYNISELKDIHESMQGGITQANCEIKALETGMDDLKKLQREVAQLDAANKSANRQKKSLERKLADSQDKLDTASNVVKRLAGDNENLQRELVGAQLDRDDSQEKLEKVTSDLEQARDDLKVARDESEKALQAMDDAASKLREATGKCRELEGKVEQQKHTIAQLEANALEAQREKARLEAKIDDGQQRHRSMESANDRTGEALNAVNDALKKSQREVDKQRKEISRLEEDLTTANDEVEELRKAAREHTKQNAQDVQNLRNERSSLKAAKDEALAELEETKHQASKLQSAVDRDRKKVSRLEEELSEARDDIEDLAKRNDTLKKKHEKDLGDLKSERGYLRAEIEKLKRENSNMEASKAESMELIDEYGPKLKELEETRKRLEAQTEFWAAREAELTNVIAELQDSAAETEREVRQSYETLKSEVAASQEAKENALKTQSKISKELQDAQQETKALSDRNQDLKRQQMNKDQELEKLQWELDAKTKENESLKTKTARLEALVGETNNELETVRGELGKLKKDMRSEVSRLEDLEREAKRQLDAARSDLGAKKKDVDLLKAEMSELEASQNNTKRGLNKIKQKLEEKEDENDALKDEVDSLKAQIRREEKLQAQLAQQPRAVSREIDSLAMATSRDLPKHVDDKRDEEIRNLQKSLNERRLALENLEDRYQDLSKTHQGLVKASRDAAVALSQQLDERTTELNDLGKKSRKALKENVTLKERLRVAEEQKLKDASALEQSNRELKAALADINALRPVQERASLELEEVGAIRDAAQESLKKAEARIDSMRDLHEKESRAKNEKIEQLAKDLLEAERTARGHERLFEEAKYKSRQAALETQKSHKDHTAEVNALNARLSELQESLDGAKKEHSELETIKNDVDSQLKRSEAQVESLREKLASHKKEFEGRDRARQIAYQNLVSRAKKLEKDLPEVIKERDVVGKQLEQIRAELAAALSDKSDLQAALKKAESGLAAVARALAEEIQKVSKTGADELKHEGPMDLVEKVKAALRNAIDGREDAIRSRKAYEDAFDESKALARSLGGIIEKKDQRLAELQNVFDQEKAMLMAELNNLDAVVQQIAAENNKLAKLLESEQRKAENEGRLFNSHLKNAKRDRELLSGQNNSLKKSLNDAATAAAKLKDKAENQSRVDDDYKSLQKMNQALQKSLERATSVIKEMNNPQRDLSKVAEDKTSTLEAALDEKESRLQEALRQLQEADEDNEALHAEAVKLKWFLDEFLSEAKQLVEILSDNVNENEPESARPNSRTRSVLARLESIVKHMETGVGSHLQQHKDHVQSRPHKQHRTRSPVLPSANPADAEKETLGTEEGTVLYDDNDEAGNSLQSANPASDGEGSQISSDNSNGSRKTPSPVAARELDQAAYVRERLAKSAAALVPRAPSSAAWRTKEWLLKSGTNPRMLNNTAPNAHQRGTKLDAPHAYYKGPKAGFVPSRSSKADRPKTFVTGTTFPPGIRSKSPSNSVHQEDAATGVSVGGTEPHGEDTSSKLDRARWGAQQ</sequence>
<feature type="compositionally biased region" description="Basic and acidic residues" evidence="2">
    <location>
        <begin position="1288"/>
        <end position="1304"/>
    </location>
</feature>
<dbReference type="SUPFAM" id="SSF57997">
    <property type="entry name" value="Tropomyosin"/>
    <property type="match status" value="1"/>
</dbReference>
<feature type="region of interest" description="Disordered" evidence="2">
    <location>
        <begin position="1257"/>
        <end position="1304"/>
    </location>
</feature>
<name>A0A9N8ED71_9STRA</name>
<dbReference type="OrthoDB" id="10255522at2759"/>
<keyword evidence="4" id="KW-1185">Reference proteome</keyword>
<feature type="compositionally biased region" description="Basic and acidic residues" evidence="2">
    <location>
        <begin position="2330"/>
        <end position="2348"/>
    </location>
</feature>
<accession>A0A9N8ED71</accession>
<feature type="region of interest" description="Disordered" evidence="2">
    <location>
        <begin position="1112"/>
        <end position="1131"/>
    </location>
</feature>
<feature type="coiled-coil region" evidence="1">
    <location>
        <begin position="1878"/>
        <end position="2060"/>
    </location>
</feature>
<dbReference type="Proteomes" id="UP001153069">
    <property type="component" value="Unassembled WGS sequence"/>
</dbReference>
<dbReference type="PANTHER" id="PTHR18937">
    <property type="entry name" value="STRUCTURAL MAINTENANCE OF CHROMOSOMES SMC FAMILY MEMBER"/>
    <property type="match status" value="1"/>
</dbReference>
<feature type="coiled-coil region" evidence="1">
    <location>
        <begin position="1481"/>
        <end position="1515"/>
    </location>
</feature>
<dbReference type="EMBL" id="CAICTM010000829">
    <property type="protein sequence ID" value="CAB9517096.1"/>
    <property type="molecule type" value="Genomic_DNA"/>
</dbReference>
<feature type="compositionally biased region" description="Low complexity" evidence="2">
    <location>
        <begin position="108"/>
        <end position="121"/>
    </location>
</feature>
<feature type="compositionally biased region" description="Polar residues" evidence="2">
    <location>
        <begin position="16"/>
        <end position="47"/>
    </location>
</feature>
<proteinExistence type="predicted"/>
<dbReference type="Gene3D" id="1.10.287.1490">
    <property type="match status" value="3"/>
</dbReference>
<feature type="region of interest" description="Disordered" evidence="2">
    <location>
        <begin position="880"/>
        <end position="900"/>
    </location>
</feature>
<feature type="region of interest" description="Disordered" evidence="2">
    <location>
        <begin position="2277"/>
        <end position="2348"/>
    </location>
</feature>
<feature type="coiled-coil region" evidence="1">
    <location>
        <begin position="670"/>
        <end position="736"/>
    </location>
</feature>
<evidence type="ECO:0000313" key="3">
    <source>
        <dbReference type="EMBL" id="CAB9517096.1"/>
    </source>
</evidence>
<evidence type="ECO:0000256" key="1">
    <source>
        <dbReference type="SAM" id="Coils"/>
    </source>
</evidence>
<feature type="region of interest" description="Disordered" evidence="2">
    <location>
        <begin position="2118"/>
        <end position="2206"/>
    </location>
</feature>
<evidence type="ECO:0000313" key="4">
    <source>
        <dbReference type="Proteomes" id="UP001153069"/>
    </source>
</evidence>
<comment type="caution">
    <text evidence="3">The sequence shown here is derived from an EMBL/GenBank/DDBJ whole genome shotgun (WGS) entry which is preliminary data.</text>
</comment>
<feature type="compositionally biased region" description="Polar residues" evidence="2">
    <location>
        <begin position="781"/>
        <end position="795"/>
    </location>
</feature>
<feature type="compositionally biased region" description="Polar residues" evidence="2">
    <location>
        <begin position="573"/>
        <end position="585"/>
    </location>
</feature>
<feature type="compositionally biased region" description="Polar residues" evidence="2">
    <location>
        <begin position="482"/>
        <end position="501"/>
    </location>
</feature>
<reference evidence="3" key="1">
    <citation type="submission" date="2020-06" db="EMBL/GenBank/DDBJ databases">
        <authorList>
            <consortium name="Plant Systems Biology data submission"/>
        </authorList>
    </citation>
    <scope>NUCLEOTIDE SEQUENCE</scope>
    <source>
        <strain evidence="3">D6</strain>
    </source>
</reference>
<feature type="compositionally biased region" description="Basic residues" evidence="2">
    <location>
        <begin position="2131"/>
        <end position="2140"/>
    </location>
</feature>
<protein>
    <submittedName>
        <fullName evidence="3">Kinesin K39</fullName>
    </submittedName>
</protein>
<feature type="region of interest" description="Disordered" evidence="2">
    <location>
        <begin position="775"/>
        <end position="803"/>
    </location>
</feature>
<evidence type="ECO:0000256" key="2">
    <source>
        <dbReference type="SAM" id="MobiDB-lite"/>
    </source>
</evidence>
<feature type="coiled-coil region" evidence="1">
    <location>
        <begin position="246"/>
        <end position="273"/>
    </location>
</feature>
<feature type="coiled-coil region" evidence="1">
    <location>
        <begin position="1541"/>
        <end position="1797"/>
    </location>
</feature>
<feature type="region of interest" description="Disordered" evidence="2">
    <location>
        <begin position="475"/>
        <end position="503"/>
    </location>
</feature>
<feature type="region of interest" description="Disordered" evidence="2">
    <location>
        <begin position="622"/>
        <end position="645"/>
    </location>
</feature>
<feature type="compositionally biased region" description="Low complexity" evidence="2">
    <location>
        <begin position="61"/>
        <end position="84"/>
    </location>
</feature>
<organism evidence="3 4">
    <name type="scientific">Seminavis robusta</name>
    <dbReference type="NCBI Taxonomy" id="568900"/>
    <lineage>
        <taxon>Eukaryota</taxon>
        <taxon>Sar</taxon>
        <taxon>Stramenopiles</taxon>
        <taxon>Ochrophyta</taxon>
        <taxon>Bacillariophyta</taxon>
        <taxon>Bacillariophyceae</taxon>
        <taxon>Bacillariophycidae</taxon>
        <taxon>Naviculales</taxon>
        <taxon>Naviculaceae</taxon>
        <taxon>Seminavis</taxon>
    </lineage>
</organism>